<protein>
    <submittedName>
        <fullName evidence="1">Uncharacterized protein</fullName>
    </submittedName>
</protein>
<evidence type="ECO:0000313" key="2">
    <source>
        <dbReference type="Proteomes" id="UP000255509"/>
    </source>
</evidence>
<name>A0A379W0X8_SALET</name>
<dbReference type="EMBL" id="UGXS01000004">
    <property type="protein sequence ID" value="SUH12613.1"/>
    <property type="molecule type" value="Genomic_DNA"/>
</dbReference>
<dbReference type="AlphaFoldDB" id="A0A379W0X8"/>
<organism evidence="1 2">
    <name type="scientific">Salmonella enterica I</name>
    <dbReference type="NCBI Taxonomy" id="59201"/>
    <lineage>
        <taxon>Bacteria</taxon>
        <taxon>Pseudomonadati</taxon>
        <taxon>Pseudomonadota</taxon>
        <taxon>Gammaproteobacteria</taxon>
        <taxon>Enterobacterales</taxon>
        <taxon>Enterobacteriaceae</taxon>
        <taxon>Salmonella</taxon>
    </lineage>
</organism>
<evidence type="ECO:0000313" key="1">
    <source>
        <dbReference type="EMBL" id="SUH12613.1"/>
    </source>
</evidence>
<accession>A0A379W0X8</accession>
<dbReference type="Proteomes" id="UP000255509">
    <property type="component" value="Unassembled WGS sequence"/>
</dbReference>
<proteinExistence type="predicted"/>
<reference evidence="1 2" key="1">
    <citation type="submission" date="2018-06" db="EMBL/GenBank/DDBJ databases">
        <authorList>
            <consortium name="Pathogen Informatics"/>
            <person name="Doyle S."/>
        </authorList>
    </citation>
    <scope>NUCLEOTIDE SEQUENCE [LARGE SCALE GENOMIC DNA]</scope>
    <source>
        <strain evidence="1 2">NCTC8258</strain>
    </source>
</reference>
<sequence>MLHLFLLSSNNDLLHQYHANEVNLLAHNSITSEHDKLKYTLKAVYYLTSIYFFLFYS</sequence>
<gene>
    <name evidence="1" type="ORF">NCTC8258_00220</name>
</gene>